<proteinExistence type="predicted"/>
<protein>
    <submittedName>
        <fullName evidence="2">Thiaminase-2/PQQC, heme oxygenase-like, multi-helical</fullName>
    </submittedName>
</protein>
<feature type="domain" description="Thiaminase-2/PQQC" evidence="1">
    <location>
        <begin position="27"/>
        <end position="62"/>
    </location>
</feature>
<reference evidence="2" key="1">
    <citation type="journal article" date="2017" name="Nature">
        <title>The sunflower genome provides insights into oil metabolism, flowering and Asterid evolution.</title>
        <authorList>
            <person name="Badouin H."/>
            <person name="Gouzy J."/>
            <person name="Grassa C.J."/>
            <person name="Murat F."/>
            <person name="Staton S.E."/>
            <person name="Cottret L."/>
            <person name="Lelandais-Briere C."/>
            <person name="Owens G.L."/>
            <person name="Carrere S."/>
            <person name="Mayjonade B."/>
            <person name="Legrand L."/>
            <person name="Gill N."/>
            <person name="Kane N.C."/>
            <person name="Bowers J.E."/>
            <person name="Hubner S."/>
            <person name="Bellec A."/>
            <person name="Berard A."/>
            <person name="Berges H."/>
            <person name="Blanchet N."/>
            <person name="Boniface M.C."/>
            <person name="Brunel D."/>
            <person name="Catrice O."/>
            <person name="Chaidir N."/>
            <person name="Claudel C."/>
            <person name="Donnadieu C."/>
            <person name="Faraut T."/>
            <person name="Fievet G."/>
            <person name="Helmstetter N."/>
            <person name="King M."/>
            <person name="Knapp S.J."/>
            <person name="Lai Z."/>
            <person name="Le Paslier M.C."/>
            <person name="Lippi Y."/>
            <person name="Lorenzon L."/>
            <person name="Mandel J.R."/>
            <person name="Marage G."/>
            <person name="Marchand G."/>
            <person name="Marquand E."/>
            <person name="Bret-Mestries E."/>
            <person name="Morien E."/>
            <person name="Nambeesan S."/>
            <person name="Nguyen T."/>
            <person name="Pegot-Espagnet P."/>
            <person name="Pouilly N."/>
            <person name="Raftis F."/>
            <person name="Sallet E."/>
            <person name="Schiex T."/>
            <person name="Thomas J."/>
            <person name="Vandecasteele C."/>
            <person name="Vares D."/>
            <person name="Vear F."/>
            <person name="Vautrin S."/>
            <person name="Crespi M."/>
            <person name="Mangin B."/>
            <person name="Burke J.M."/>
            <person name="Salse J."/>
            <person name="Munos S."/>
            <person name="Vincourt P."/>
            <person name="Rieseberg L.H."/>
            <person name="Langlade N.B."/>
        </authorList>
    </citation>
    <scope>NUCLEOTIDE SEQUENCE</scope>
    <source>
        <tissue evidence="2">Leaves</tissue>
    </source>
</reference>
<reference evidence="2" key="2">
    <citation type="submission" date="2020-06" db="EMBL/GenBank/DDBJ databases">
        <title>Helianthus annuus Genome sequencing and assembly Release 2.</title>
        <authorList>
            <person name="Gouzy J."/>
            <person name="Langlade N."/>
            <person name="Munos S."/>
        </authorList>
    </citation>
    <scope>NUCLEOTIDE SEQUENCE</scope>
    <source>
        <tissue evidence="2">Leaves</tissue>
    </source>
</reference>
<sequence length="95" mass="10793">MATIEKQFSKCLWVRSQSESIGSLYTPFIVSLASGNLKVETFRHYIAQDVHFLKCFAQAYCADDDAAKVSISELRQSVFQELEMHSSFCLVSFVE</sequence>
<dbReference type="Gene3D" id="1.20.910.10">
    <property type="entry name" value="Heme oxygenase-like"/>
    <property type="match status" value="1"/>
</dbReference>
<dbReference type="InterPro" id="IPR050967">
    <property type="entry name" value="Thiamine_Salvage_TenA"/>
</dbReference>
<keyword evidence="3" id="KW-1185">Reference proteome</keyword>
<name>A0A9K3N089_HELAN</name>
<evidence type="ECO:0000313" key="3">
    <source>
        <dbReference type="Proteomes" id="UP000215914"/>
    </source>
</evidence>
<dbReference type="InterPro" id="IPR004305">
    <property type="entry name" value="Thiaminase-2/PQQC"/>
</dbReference>
<dbReference type="EMBL" id="MNCJ02000326">
    <property type="protein sequence ID" value="KAF5782165.1"/>
    <property type="molecule type" value="Genomic_DNA"/>
</dbReference>
<dbReference type="SUPFAM" id="SSF48613">
    <property type="entry name" value="Heme oxygenase-like"/>
    <property type="match status" value="1"/>
</dbReference>
<comment type="caution">
    <text evidence="2">The sequence shown here is derived from an EMBL/GenBank/DDBJ whole genome shotgun (WGS) entry which is preliminary data.</text>
</comment>
<dbReference type="Gramene" id="mRNA:HanXRQr2_Chr11g0492341">
    <property type="protein sequence ID" value="mRNA:HanXRQr2_Chr11g0492341"/>
    <property type="gene ID" value="HanXRQr2_Chr11g0492341"/>
</dbReference>
<dbReference type="PANTHER" id="PTHR43198:SF2">
    <property type="entry name" value="SI:CH1073-67J19.1-RELATED"/>
    <property type="match status" value="1"/>
</dbReference>
<dbReference type="Proteomes" id="UP000215914">
    <property type="component" value="Unassembled WGS sequence"/>
</dbReference>
<gene>
    <name evidence="2" type="ORF">HanXRQr2_Chr11g0492341</name>
</gene>
<dbReference type="GO" id="GO:0006772">
    <property type="term" value="P:thiamine metabolic process"/>
    <property type="evidence" value="ECO:0007669"/>
    <property type="project" value="UniProtKB-ARBA"/>
</dbReference>
<dbReference type="PANTHER" id="PTHR43198">
    <property type="entry name" value="BIFUNCTIONAL TH2 PROTEIN"/>
    <property type="match status" value="1"/>
</dbReference>
<dbReference type="InterPro" id="IPR016084">
    <property type="entry name" value="Haem_Oase-like_multi-hlx"/>
</dbReference>
<evidence type="ECO:0000259" key="1">
    <source>
        <dbReference type="Pfam" id="PF03070"/>
    </source>
</evidence>
<organism evidence="2 3">
    <name type="scientific">Helianthus annuus</name>
    <name type="common">Common sunflower</name>
    <dbReference type="NCBI Taxonomy" id="4232"/>
    <lineage>
        <taxon>Eukaryota</taxon>
        <taxon>Viridiplantae</taxon>
        <taxon>Streptophyta</taxon>
        <taxon>Embryophyta</taxon>
        <taxon>Tracheophyta</taxon>
        <taxon>Spermatophyta</taxon>
        <taxon>Magnoliopsida</taxon>
        <taxon>eudicotyledons</taxon>
        <taxon>Gunneridae</taxon>
        <taxon>Pentapetalae</taxon>
        <taxon>asterids</taxon>
        <taxon>campanulids</taxon>
        <taxon>Asterales</taxon>
        <taxon>Asteraceae</taxon>
        <taxon>Asteroideae</taxon>
        <taxon>Heliantheae alliance</taxon>
        <taxon>Heliantheae</taxon>
        <taxon>Helianthus</taxon>
    </lineage>
</organism>
<dbReference type="AlphaFoldDB" id="A0A9K3N089"/>
<accession>A0A9K3N089</accession>
<dbReference type="Pfam" id="PF03070">
    <property type="entry name" value="TENA_THI-4"/>
    <property type="match status" value="1"/>
</dbReference>
<evidence type="ECO:0000313" key="2">
    <source>
        <dbReference type="EMBL" id="KAF5782165.1"/>
    </source>
</evidence>